<dbReference type="AlphaFoldDB" id="A0A226E141"/>
<keyword evidence="3" id="KW-1185">Reference proteome</keyword>
<feature type="region of interest" description="Disordered" evidence="1">
    <location>
        <begin position="282"/>
        <end position="303"/>
    </location>
</feature>
<name>A0A226E141_FOLCA</name>
<dbReference type="EMBL" id="LNIX01000007">
    <property type="protein sequence ID" value="OXA51465.1"/>
    <property type="molecule type" value="Genomic_DNA"/>
</dbReference>
<keyword evidence="2" id="KW-0238">DNA-binding</keyword>
<reference evidence="2 3" key="1">
    <citation type="submission" date="2015-12" db="EMBL/GenBank/DDBJ databases">
        <title>The genome of Folsomia candida.</title>
        <authorList>
            <person name="Faddeeva A."/>
            <person name="Derks M.F."/>
            <person name="Anvar Y."/>
            <person name="Smit S."/>
            <person name="Van Straalen N."/>
            <person name="Roelofs D."/>
        </authorList>
    </citation>
    <scope>NUCLEOTIDE SEQUENCE [LARGE SCALE GENOMIC DNA]</scope>
    <source>
        <strain evidence="2 3">VU population</strain>
        <tissue evidence="2">Whole body</tissue>
    </source>
</reference>
<evidence type="ECO:0000313" key="3">
    <source>
        <dbReference type="Proteomes" id="UP000198287"/>
    </source>
</evidence>
<keyword evidence="2" id="KW-0371">Homeobox</keyword>
<comment type="caution">
    <text evidence="2">The sequence shown here is derived from an EMBL/GenBank/DDBJ whole genome shotgun (WGS) entry which is preliminary data.</text>
</comment>
<proteinExistence type="predicted"/>
<dbReference type="GO" id="GO:0003677">
    <property type="term" value="F:DNA binding"/>
    <property type="evidence" value="ECO:0007669"/>
    <property type="project" value="UniProtKB-KW"/>
</dbReference>
<sequence length="303" mass="33436">MTPAADYRHLTEELEQTGKISQFITVDPEEQALERKCLMELYKLQKEIELEHRYFVKRLQLIEAGKPTGLMDMSIETVQAMMERVSGKPIETFTELLQILSSVQEPQIVDVINEENELHPNNHSSLFSPSSQCSSQLLSASTSGQPVGVAPSLVSGDSQYRNNVFPNSTEMVSGIPCTPARTLFQFGGISSVMSTNKAPRLLKPGEVAFSVSGSPLVMPKLGGLLNKDRGAERIPVNDLDGKKIVEVVLYKGEEGTEKEYKEFVTDVRGLAATKSIRKDRIRPPRVPALSKGNGVSATNKKFR</sequence>
<dbReference type="Proteomes" id="UP000198287">
    <property type="component" value="Unassembled WGS sequence"/>
</dbReference>
<accession>A0A226E141</accession>
<organism evidence="2 3">
    <name type="scientific">Folsomia candida</name>
    <name type="common">Springtail</name>
    <dbReference type="NCBI Taxonomy" id="158441"/>
    <lineage>
        <taxon>Eukaryota</taxon>
        <taxon>Metazoa</taxon>
        <taxon>Ecdysozoa</taxon>
        <taxon>Arthropoda</taxon>
        <taxon>Hexapoda</taxon>
        <taxon>Collembola</taxon>
        <taxon>Entomobryomorpha</taxon>
        <taxon>Isotomoidea</taxon>
        <taxon>Isotomidae</taxon>
        <taxon>Proisotominae</taxon>
        <taxon>Folsomia</taxon>
    </lineage>
</organism>
<gene>
    <name evidence="2" type="ORF">Fcan01_12862</name>
</gene>
<protein>
    <submittedName>
        <fullName evidence="2">Zinc finger homeobox protein 4</fullName>
    </submittedName>
</protein>
<evidence type="ECO:0000313" key="2">
    <source>
        <dbReference type="EMBL" id="OXA51465.1"/>
    </source>
</evidence>
<evidence type="ECO:0000256" key="1">
    <source>
        <dbReference type="SAM" id="MobiDB-lite"/>
    </source>
</evidence>
<feature type="compositionally biased region" description="Polar residues" evidence="1">
    <location>
        <begin position="293"/>
        <end position="303"/>
    </location>
</feature>